<accession>A0ABV3LEV1</accession>
<dbReference type="Proteomes" id="UP001553715">
    <property type="component" value="Unassembled WGS sequence"/>
</dbReference>
<feature type="domain" description="CHAT" evidence="1">
    <location>
        <begin position="841"/>
        <end position="1064"/>
    </location>
</feature>
<evidence type="ECO:0000313" key="2">
    <source>
        <dbReference type="EMBL" id="MEW1974445.1"/>
    </source>
</evidence>
<dbReference type="RefSeq" id="WP_366232623.1">
    <property type="nucleotide sequence ID" value="NZ_JBFBMH010000004.1"/>
</dbReference>
<gene>
    <name evidence="2" type="ORF">AB0301_05085</name>
</gene>
<evidence type="ECO:0000313" key="3">
    <source>
        <dbReference type="Proteomes" id="UP001553715"/>
    </source>
</evidence>
<dbReference type="Pfam" id="PF12770">
    <property type="entry name" value="CHAT"/>
    <property type="match status" value="1"/>
</dbReference>
<dbReference type="EMBL" id="JBFBMH010000004">
    <property type="protein sequence ID" value="MEW1974445.1"/>
    <property type="molecule type" value="Genomic_DNA"/>
</dbReference>
<dbReference type="Gene3D" id="1.25.40.10">
    <property type="entry name" value="Tetratricopeptide repeat domain"/>
    <property type="match status" value="1"/>
</dbReference>
<dbReference type="InterPro" id="IPR024983">
    <property type="entry name" value="CHAT_dom"/>
</dbReference>
<comment type="caution">
    <text evidence="2">The sequence shown here is derived from an EMBL/GenBank/DDBJ whole genome shotgun (WGS) entry which is preliminary data.</text>
</comment>
<sequence>MVALRRTFGAWPLRLPQGIADVPHICVACRSAFTITAPLVTHWLDLAGGLAQDAVSGGVDCPKCGAVTAFAGPLIQRRQGDIADLLIALPADTDSATDAKWISDAREAIPELRAAERIVPVRADWWHGIASMPLGPILVGLIEPSVPAQLDEIAAWRASVREFVPVDSVVAAVQQLALAGAFEDAQVLAHDHPELLQPRWRTTVRAVSAALIDAQGDPEGRRALELRTLRRLRTLALFRGGAPTQLPHEVRSLIDEATAYGPSDEGRLRAVATAAAVLEDTLGESAEVAAALTTLARALYDNPTRSREDTSEATRIASRAAEIAERVFDADHEFVLMNKLNASVMSADLLGSDPTEVLTAMDELGAFALVPSVLASPHLPDALANLASLVHRRTDLPRGVRMELQLDLLAQAKRAAALVDPGNTHLQFVIATNIATTYGARIVGTRNTATATAALRSMDAADQGLTSVDQLMRLTTEISIEFEEAIANGQREDLIAVMRRCTDLRDAALALAPDNEAAIKALSNSATITSDLARRIGGSDEGTGERLSDALRTAQIAVERSSEYLGRTSNAHLTALLGLGNLESQVWAEPSSPAQSGAEITYLHIIDLAGGVSDVHLAVAWRNLGTRYFEAGRWVDAATALNHAVEARHRMVGAAEDEHIVLGEIADGEDLAGRAAIAWILAGQPLAAVAAIENSRAHLLRRRLSIVLTNSAPSAQPSETTIHISGSNIGTSLVVRGADGLRIAQVYALGAEVGVAAAQLVRARSRASRSAALDQLGELVRPVISDAVAATQDDVDVNVVASGGWAGVPLHLFLRTAGGPTWGPIVRYSPSEGIASELRARTMNTTGHAVAFIDPDRDLPLAASEEAAFIRAYPEARAFPGPTTQTTALAAITDAEIVHLAGHARFNVDDPTRSYLSLGAGHRLTLADLITAVDARHLRLVVASACQAGASGAWNPDEMTAVAHGFLHAGARAVVTALWDVNDLPAALLISALYNSPAIHTDPALALTEAQEWLRTLTPRTARADSPWMSPQLAARLHQYSARLDHDEAPFGDGIDWAAFAYVGP</sequence>
<keyword evidence="3" id="KW-1185">Reference proteome</keyword>
<dbReference type="InterPro" id="IPR011990">
    <property type="entry name" value="TPR-like_helical_dom_sf"/>
</dbReference>
<evidence type="ECO:0000259" key="1">
    <source>
        <dbReference type="Pfam" id="PF12770"/>
    </source>
</evidence>
<protein>
    <submittedName>
        <fullName evidence="2">CHAT domain-containing protein</fullName>
    </submittedName>
</protein>
<organism evidence="2 3">
    <name type="scientific">Microbacterium profundi</name>
    <dbReference type="NCBI Taxonomy" id="450380"/>
    <lineage>
        <taxon>Bacteria</taxon>
        <taxon>Bacillati</taxon>
        <taxon>Actinomycetota</taxon>
        <taxon>Actinomycetes</taxon>
        <taxon>Micrococcales</taxon>
        <taxon>Microbacteriaceae</taxon>
        <taxon>Microbacterium</taxon>
    </lineage>
</organism>
<reference evidence="2 3" key="1">
    <citation type="submission" date="2024-06" db="EMBL/GenBank/DDBJ databases">
        <title>The Natural Products Discovery Center: Release of the First 8490 Sequenced Strains for Exploring Actinobacteria Biosynthetic Diversity.</title>
        <authorList>
            <person name="Kalkreuter E."/>
            <person name="Kautsar S.A."/>
            <person name="Yang D."/>
            <person name="Bader C.D."/>
            <person name="Teijaro C.N."/>
            <person name="Fluegel L."/>
            <person name="Davis C.M."/>
            <person name="Simpson J.R."/>
            <person name="Lauterbach L."/>
            <person name="Steele A.D."/>
            <person name="Gui C."/>
            <person name="Meng S."/>
            <person name="Li G."/>
            <person name="Viehrig K."/>
            <person name="Ye F."/>
            <person name="Su P."/>
            <person name="Kiefer A.F."/>
            <person name="Nichols A."/>
            <person name="Cepeda A.J."/>
            <person name="Yan W."/>
            <person name="Fan B."/>
            <person name="Jiang Y."/>
            <person name="Adhikari A."/>
            <person name="Zheng C.-J."/>
            <person name="Schuster L."/>
            <person name="Cowan T.M."/>
            <person name="Smanski M.J."/>
            <person name="Chevrette M.G."/>
            <person name="De Carvalho L.P.S."/>
            <person name="Shen B."/>
        </authorList>
    </citation>
    <scope>NUCLEOTIDE SEQUENCE [LARGE SCALE GENOMIC DNA]</scope>
    <source>
        <strain evidence="2 3">NPDC077434</strain>
    </source>
</reference>
<proteinExistence type="predicted"/>
<name>A0ABV3LEV1_9MICO</name>